<sequence>MTRERGRGWAERMTVKVKQMGEVGACLGLGICRGGKGKLDKPSTAAVKKGTTDDCFVVVATGSVIYLHSIRGATLTRPLDLIATDPIPSAQYLILRP</sequence>
<dbReference type="HOGENOM" id="CLU_2348126_0_0_1"/>
<dbReference type="EMBL" id="AFRT01001591">
    <property type="protein sequence ID" value="ELU39900.1"/>
    <property type="molecule type" value="Genomic_DNA"/>
</dbReference>
<keyword evidence="2" id="KW-1185">Reference proteome</keyword>
<evidence type="ECO:0000313" key="2">
    <source>
        <dbReference type="Proteomes" id="UP000011668"/>
    </source>
</evidence>
<name>L8WPJ1_THACA</name>
<proteinExistence type="predicted"/>
<reference evidence="1 2" key="1">
    <citation type="journal article" date="2013" name="Nat. Commun.">
        <title>The evolution and pathogenic mechanisms of the rice sheath blight pathogen.</title>
        <authorList>
            <person name="Zheng A."/>
            <person name="Lin R."/>
            <person name="Xu L."/>
            <person name="Qin P."/>
            <person name="Tang C."/>
            <person name="Ai P."/>
            <person name="Zhang D."/>
            <person name="Liu Y."/>
            <person name="Sun Z."/>
            <person name="Feng H."/>
            <person name="Wang Y."/>
            <person name="Chen Y."/>
            <person name="Liang X."/>
            <person name="Fu R."/>
            <person name="Li Q."/>
            <person name="Zhang J."/>
            <person name="Yu X."/>
            <person name="Xie Z."/>
            <person name="Ding L."/>
            <person name="Guan P."/>
            <person name="Tang J."/>
            <person name="Liang Y."/>
            <person name="Wang S."/>
            <person name="Deng Q."/>
            <person name="Li S."/>
            <person name="Zhu J."/>
            <person name="Wang L."/>
            <person name="Liu H."/>
            <person name="Li P."/>
        </authorList>
    </citation>
    <scope>NUCLEOTIDE SEQUENCE [LARGE SCALE GENOMIC DNA]</scope>
    <source>
        <strain evidence="2">AG-1 IA</strain>
    </source>
</reference>
<protein>
    <submittedName>
        <fullName evidence="1">Uncharacterized protein</fullName>
    </submittedName>
</protein>
<accession>L8WPJ1</accession>
<dbReference type="Proteomes" id="UP000011668">
    <property type="component" value="Unassembled WGS sequence"/>
</dbReference>
<evidence type="ECO:0000313" key="1">
    <source>
        <dbReference type="EMBL" id="ELU39900.1"/>
    </source>
</evidence>
<dbReference type="AlphaFoldDB" id="L8WPJ1"/>
<gene>
    <name evidence="1" type="ORF">AG1IA_06074</name>
</gene>
<organism evidence="1 2">
    <name type="scientific">Thanatephorus cucumeris (strain AG1-IA)</name>
    <name type="common">Rice sheath blight fungus</name>
    <name type="synonym">Rhizoctonia solani</name>
    <dbReference type="NCBI Taxonomy" id="983506"/>
    <lineage>
        <taxon>Eukaryota</taxon>
        <taxon>Fungi</taxon>
        <taxon>Dikarya</taxon>
        <taxon>Basidiomycota</taxon>
        <taxon>Agaricomycotina</taxon>
        <taxon>Agaricomycetes</taxon>
        <taxon>Cantharellales</taxon>
        <taxon>Ceratobasidiaceae</taxon>
        <taxon>Rhizoctonia</taxon>
        <taxon>Rhizoctonia solani AG-1</taxon>
    </lineage>
</organism>
<comment type="caution">
    <text evidence="1">The sequence shown here is derived from an EMBL/GenBank/DDBJ whole genome shotgun (WGS) entry which is preliminary data.</text>
</comment>